<feature type="region of interest" description="Disordered" evidence="1">
    <location>
        <begin position="625"/>
        <end position="677"/>
    </location>
</feature>
<feature type="region of interest" description="Disordered" evidence="1">
    <location>
        <begin position="540"/>
        <end position="566"/>
    </location>
</feature>
<gene>
    <name evidence="3" type="ORF">CCY01nite_46650</name>
</gene>
<feature type="compositionally biased region" description="Basic and acidic residues" evidence="1">
    <location>
        <begin position="494"/>
        <end position="508"/>
    </location>
</feature>
<dbReference type="GO" id="GO:0004553">
    <property type="term" value="F:hydrolase activity, hydrolyzing O-glycosyl compounds"/>
    <property type="evidence" value="ECO:0007669"/>
    <property type="project" value="UniProtKB-ARBA"/>
</dbReference>
<evidence type="ECO:0000313" key="4">
    <source>
        <dbReference type="Proteomes" id="UP000321436"/>
    </source>
</evidence>
<feature type="region of interest" description="Disordered" evidence="1">
    <location>
        <begin position="581"/>
        <end position="602"/>
    </location>
</feature>
<dbReference type="InterPro" id="IPR013783">
    <property type="entry name" value="Ig-like_fold"/>
</dbReference>
<feature type="compositionally biased region" description="Gly residues" evidence="1">
    <location>
        <begin position="632"/>
        <end position="653"/>
    </location>
</feature>
<dbReference type="InterPro" id="IPR013320">
    <property type="entry name" value="ConA-like_dom_sf"/>
</dbReference>
<evidence type="ECO:0000259" key="2">
    <source>
        <dbReference type="Pfam" id="PF01833"/>
    </source>
</evidence>
<dbReference type="GO" id="GO:0005975">
    <property type="term" value="P:carbohydrate metabolic process"/>
    <property type="evidence" value="ECO:0007669"/>
    <property type="project" value="UniProtKB-ARBA"/>
</dbReference>
<dbReference type="RefSeq" id="WP_146866933.1">
    <property type="nucleotide sequence ID" value="NZ_BKAU01000006.1"/>
</dbReference>
<evidence type="ECO:0000313" key="3">
    <source>
        <dbReference type="EMBL" id="GEP98405.1"/>
    </source>
</evidence>
<feature type="compositionally biased region" description="Gly residues" evidence="1">
    <location>
        <begin position="547"/>
        <end position="566"/>
    </location>
</feature>
<proteinExistence type="predicted"/>
<dbReference type="Gene3D" id="2.60.40.10">
    <property type="entry name" value="Immunoglobulins"/>
    <property type="match status" value="2"/>
</dbReference>
<dbReference type="SUPFAM" id="SSF49899">
    <property type="entry name" value="Concanavalin A-like lectins/glucanases"/>
    <property type="match status" value="1"/>
</dbReference>
<feature type="region of interest" description="Disordered" evidence="1">
    <location>
        <begin position="469"/>
        <end position="521"/>
    </location>
</feature>
<keyword evidence="4" id="KW-1185">Reference proteome</keyword>
<reference evidence="3 4" key="1">
    <citation type="submission" date="2019-07" db="EMBL/GenBank/DDBJ databases">
        <title>Whole genome shotgun sequence of Chitinophaga cymbidii NBRC 109752.</title>
        <authorList>
            <person name="Hosoyama A."/>
            <person name="Uohara A."/>
            <person name="Ohji S."/>
            <person name="Ichikawa N."/>
        </authorList>
    </citation>
    <scope>NUCLEOTIDE SEQUENCE [LARGE SCALE GENOMIC DNA]</scope>
    <source>
        <strain evidence="3 4">NBRC 109752</strain>
    </source>
</reference>
<dbReference type="OrthoDB" id="811409at2"/>
<dbReference type="SUPFAM" id="SSF81296">
    <property type="entry name" value="E set domains"/>
    <property type="match status" value="2"/>
</dbReference>
<dbReference type="EMBL" id="BKAU01000006">
    <property type="protein sequence ID" value="GEP98405.1"/>
    <property type="molecule type" value="Genomic_DNA"/>
</dbReference>
<dbReference type="Pfam" id="PF01833">
    <property type="entry name" value="TIG"/>
    <property type="match status" value="2"/>
</dbReference>
<dbReference type="Proteomes" id="UP000321436">
    <property type="component" value="Unassembled WGS sequence"/>
</dbReference>
<accession>A0A512RRS9</accession>
<feature type="domain" description="IPT/TIG" evidence="2">
    <location>
        <begin position="705"/>
        <end position="778"/>
    </location>
</feature>
<sequence length="1361" mass="145070">MEQLKTLMFVRAESNGAFDGSVNGTQVMLSGSVARSEIENQFLVKKGFINMGRIPELEESGVFTLEAIVIPDTVKGARQNIIESQSPPAALYIDSKGLLSGSVHVKSGWKVITSKTALAAGKTYRVRFSRDKAGKLSLEVNDKVVASQKVTGALEAVGQLGFRAGAGMDGKSYQFKGKIGDILIREGAFTSTAWSKRVKDAKTLEASIKSKIGINAIVKVIASLDESRARLQPVKEIMNAAGVDKISDLSTLQIKVPTYIPKGKVLIAPKKMKEVKVNWGKIANSFTQLSAAQKKEHLARYLPNRNSATVLKGAKPMAVTPTPSPVIVTRPGSVINTTGLSGRLDHLTILNRTGVRLSREVIRNSPTIEAFRTGVSLNEVVQLNGAGLKLANKETFLKQIAAQKPEEWPMLSEMVRPLMLKTLPVNTSVIIAGVLDLTNTQVVVEPDVEKLYIIAERVICGSNATITWRRPGGSTPPRLDNPDLNGRGWNGIHTKPDSRDGLDGDNGRPGEGGIGGASGRNAPALEMWVKDLTNIPNIDLNGEDGIKGGSGQNGGRGGDGGDGSGGKRAWFFGWHCVSDPGDGGNGGNGGRGGDGGRGGNGGHGGNITIGVLDGTLASTVTNNSFRLKNQGGQRGRGGNGGNGGRGGSGGRSGNGETCHDARNGHNGSQGQPGATGADAALAGQDAQNSFFQFTEDAWEELLTRPFITEINPSEVFPGNSITLRGTQFANNDRVVIDGVATLVPVINPDESITVTVPSNIAGGQKSVYVRRASDGTQSNRVPIRVKPQLDTLPPALPPATDVTITGKAFITGASVLVNGAAIPASSVTQTQIIFRMPGTGGTGSTGGSVSVQVRNPDGMVSNSRTATKPRVLEIPFTYGVHNLPFNNFKDGVPSWGTFEDTFGTAEVWHELLDPIFGHPVLTAAYYAFYEHFLKGETNGGLATGFCTSLSSLVADKLWKGETDTITTTKASVHKMLTAIHGKLLSRESLIHFHDQSRQGTARVEQTAREIERVFLTGCDRNVAPLLFFIPSGAIWDAGYIDGLSDSHCLMPYRFVYPSGHPGPQLSPNGTTTIASLDGVQLFCWDCNHADNTNCRLQFRMDGGELHYDYFDGGSGIKFSSSDGVTLGQMSNGDYMLSDHDLPFGGPFGLTSFIVDFLLSPADLEILDENGLRVGNFNNRIYSEIPDSHPCYLLKGAYLLPVNRSYTRHIVGDGAGTYTFNSIMPDGTTIKLENVKTQPGHRDTLMVNADASQIRFAPHAEKEFTVTFSKLIGNQVRSLAISGVGGGPGTESDITVAPDLSLFRLGNRSTLKNVQVKAFSINKTSNTPVNKQVNVNLPSNHDLVVSVGNWNTVDLQAEALEF</sequence>
<dbReference type="InterPro" id="IPR002909">
    <property type="entry name" value="IPT_dom"/>
</dbReference>
<organism evidence="3 4">
    <name type="scientific">Chitinophaga cymbidii</name>
    <dbReference type="NCBI Taxonomy" id="1096750"/>
    <lineage>
        <taxon>Bacteria</taxon>
        <taxon>Pseudomonadati</taxon>
        <taxon>Bacteroidota</taxon>
        <taxon>Chitinophagia</taxon>
        <taxon>Chitinophagales</taxon>
        <taxon>Chitinophagaceae</taxon>
        <taxon>Chitinophaga</taxon>
    </lineage>
</organism>
<feature type="domain" description="IPT/TIG" evidence="2">
    <location>
        <begin position="795"/>
        <end position="863"/>
    </location>
</feature>
<comment type="caution">
    <text evidence="3">The sequence shown here is derived from an EMBL/GenBank/DDBJ whole genome shotgun (WGS) entry which is preliminary data.</text>
</comment>
<protein>
    <recommendedName>
        <fullName evidence="2">IPT/TIG domain-containing protein</fullName>
    </recommendedName>
</protein>
<dbReference type="InterPro" id="IPR014756">
    <property type="entry name" value="Ig_E-set"/>
</dbReference>
<name>A0A512RRS9_9BACT</name>
<evidence type="ECO:0000256" key="1">
    <source>
        <dbReference type="SAM" id="MobiDB-lite"/>
    </source>
</evidence>
<feature type="compositionally biased region" description="Gly residues" evidence="1">
    <location>
        <begin position="509"/>
        <end position="518"/>
    </location>
</feature>